<dbReference type="Pfam" id="PF14391">
    <property type="entry name" value="DUF4421"/>
    <property type="match status" value="1"/>
</dbReference>
<evidence type="ECO:0000256" key="1">
    <source>
        <dbReference type="SAM" id="SignalP"/>
    </source>
</evidence>
<dbReference type="AlphaFoldDB" id="A0AAP2DKW7"/>
<evidence type="ECO:0000313" key="2">
    <source>
        <dbReference type="EMBL" id="MBT1698236.1"/>
    </source>
</evidence>
<reference evidence="2 3" key="1">
    <citation type="submission" date="2021-05" db="EMBL/GenBank/DDBJ databases">
        <title>A Polyphasic approach of four new species of the genus Ohtaekwangia: Ohtaekwangia histidinii sp. nov., Ohtaekwangia cretensis sp. nov., Ohtaekwangia indiensis sp. nov., Ohtaekwangia reichenbachii sp. nov. from diverse environment.</title>
        <authorList>
            <person name="Octaviana S."/>
        </authorList>
    </citation>
    <scope>NUCLEOTIDE SEQUENCE [LARGE SCALE GENOMIC DNA]</scope>
    <source>
        <strain evidence="2 3">PWU4</strain>
    </source>
</reference>
<feature type="chain" id="PRO_5042855203" evidence="1">
    <location>
        <begin position="19"/>
        <end position="348"/>
    </location>
</feature>
<gene>
    <name evidence="2" type="ORF">KK083_15190</name>
</gene>
<dbReference type="RefSeq" id="WP_254164193.1">
    <property type="nucleotide sequence ID" value="NZ_JAHESF010000013.1"/>
</dbReference>
<name>A0AAP2DKW7_9BACT</name>
<accession>A0AAP2DKW7</accession>
<protein>
    <submittedName>
        <fullName evidence="2">DUF4421 family protein</fullName>
    </submittedName>
</protein>
<dbReference type="Proteomes" id="UP001319200">
    <property type="component" value="Unassembled WGS sequence"/>
</dbReference>
<organism evidence="2 3">
    <name type="scientific">Chryseosolibacter histidini</name>
    <dbReference type="NCBI Taxonomy" id="2782349"/>
    <lineage>
        <taxon>Bacteria</taxon>
        <taxon>Pseudomonadati</taxon>
        <taxon>Bacteroidota</taxon>
        <taxon>Cytophagia</taxon>
        <taxon>Cytophagales</taxon>
        <taxon>Chryseotaleaceae</taxon>
        <taxon>Chryseosolibacter</taxon>
    </lineage>
</organism>
<keyword evidence="3" id="KW-1185">Reference proteome</keyword>
<dbReference type="InterPro" id="IPR025535">
    <property type="entry name" value="DUF4421"/>
</dbReference>
<evidence type="ECO:0000313" key="3">
    <source>
        <dbReference type="Proteomes" id="UP001319200"/>
    </source>
</evidence>
<feature type="signal peptide" evidence="1">
    <location>
        <begin position="1"/>
        <end position="18"/>
    </location>
</feature>
<comment type="caution">
    <text evidence="2">The sequence shown here is derived from an EMBL/GenBank/DDBJ whole genome shotgun (WGS) entry which is preliminary data.</text>
</comment>
<dbReference type="EMBL" id="JAHESF010000013">
    <property type="protein sequence ID" value="MBT1698236.1"/>
    <property type="molecule type" value="Genomic_DNA"/>
</dbReference>
<proteinExistence type="predicted"/>
<sequence>MRPALALCCLCLALSAFAQDDVTVAPAASKDSIRDTFIKRFPDHFFLYPVLKQRSLSFELEREDRSDLLTFKPNTSYNFGVGMYLFELGFELTFALPVDERRKSLYGESDARDIQLNVMGKKFGVDAFYQKYNGFYITDNDNEPPADSPFPQRPDIDSRNLGVTANYVFNNQKFSFRSVYNFAERQLYSKGSFLLFASLSNFKLSADSSILNTQQRVTFGDQVSFEKLHYTTFSIAPGYTYSVIFKNFFLNGTLSIGPAHHWIGYELEGGPDRNEIAINSFVAARIGIGYNGDRLFGGVSFLTQGSNVKFEDVRFSNNNGSFKILVGYRFGEVGVLKKRVWDLIPFKI</sequence>
<keyword evidence="1" id="KW-0732">Signal</keyword>